<evidence type="ECO:0000256" key="8">
    <source>
        <dbReference type="ARBA" id="ARBA00022781"/>
    </source>
</evidence>
<evidence type="ECO:0000256" key="4">
    <source>
        <dbReference type="ARBA" id="ARBA00019651"/>
    </source>
</evidence>
<organism evidence="16">
    <name type="scientific">Phyllopsora corallina</name>
    <dbReference type="NCBI Taxonomy" id="1986077"/>
    <lineage>
        <taxon>Eukaryota</taxon>
        <taxon>Fungi</taxon>
        <taxon>Dikarya</taxon>
        <taxon>Ascomycota</taxon>
        <taxon>Pezizomycotina</taxon>
        <taxon>Lecanoromycetes</taxon>
        <taxon>OSLEUM clade</taxon>
        <taxon>Lecanoromycetidae</taxon>
        <taxon>Lecanorales</taxon>
        <taxon>Lecanorineae</taxon>
        <taxon>Ramalinaceae</taxon>
        <taxon>Phyllopsora</taxon>
    </lineage>
</organism>
<evidence type="ECO:0000256" key="6">
    <source>
        <dbReference type="ARBA" id="ARBA00022547"/>
    </source>
</evidence>
<keyword evidence="13 15" id="KW-0066">ATP synthesis</keyword>
<keyword evidence="7 15" id="KW-0812">Transmembrane</keyword>
<dbReference type="InterPro" id="IPR009230">
    <property type="entry name" value="ATP_synth_su8_fun"/>
</dbReference>
<keyword evidence="12 15" id="KW-0472">Membrane</keyword>
<dbReference type="PANTHER" id="PTHR36101:SF1">
    <property type="entry name" value="ATP SYNTHASE PROTEIN 8"/>
    <property type="match status" value="1"/>
</dbReference>
<dbReference type="RefSeq" id="YP_009370106.1">
    <property type="nucleotide sequence ID" value="NC_034779.1"/>
</dbReference>
<dbReference type="EMBL" id="KY364635">
    <property type="protein sequence ID" value="ARQ15980.1"/>
    <property type="molecule type" value="Genomic_DNA"/>
</dbReference>
<evidence type="ECO:0000256" key="5">
    <source>
        <dbReference type="ARBA" id="ARBA00022448"/>
    </source>
</evidence>
<comment type="similarity">
    <text evidence="2 15">Belongs to the ATPase protein 8 family.</text>
</comment>
<accession>A0A1X9Q0T7</accession>
<reference evidence="16" key="1">
    <citation type="submission" date="2016-12" db="EMBL/GenBank/DDBJ databases">
        <title>Phyllopsora coralina full mitochondrial genome.</title>
        <authorList>
            <person name="Hansen A.W."/>
            <person name="Keepers K.G."/>
            <person name="Pogoda C.S."/>
            <person name="Tripp E.A."/>
            <person name="Lendemer J.C."/>
            <person name="Kane N.C."/>
        </authorList>
    </citation>
    <scope>NUCLEOTIDE SEQUENCE</scope>
</reference>
<evidence type="ECO:0000256" key="10">
    <source>
        <dbReference type="ARBA" id="ARBA00023065"/>
    </source>
</evidence>
<comment type="subunit">
    <text evidence="3 15">F-type ATPases have 2 components, CF(1) - the catalytic core - and CF(0) - the membrane proton channel.</text>
</comment>
<keyword evidence="11 15" id="KW-0496">Mitochondrion</keyword>
<proteinExistence type="inferred from homology"/>
<evidence type="ECO:0000256" key="11">
    <source>
        <dbReference type="ARBA" id="ARBA00023128"/>
    </source>
</evidence>
<gene>
    <name evidence="16" type="primary">atp8</name>
</gene>
<keyword evidence="6 15" id="KW-0138">CF(0)</keyword>
<evidence type="ECO:0000256" key="3">
    <source>
        <dbReference type="ARBA" id="ARBA00011291"/>
    </source>
</evidence>
<dbReference type="GO" id="GO:0046933">
    <property type="term" value="F:proton-transporting ATP synthase activity, rotational mechanism"/>
    <property type="evidence" value="ECO:0007669"/>
    <property type="project" value="TreeGrafter"/>
</dbReference>
<evidence type="ECO:0000256" key="9">
    <source>
        <dbReference type="ARBA" id="ARBA00022989"/>
    </source>
</evidence>
<sequence>MPQLVPFYFMNETIFAFCLITLMLYVFSKHILPNFVRLLSTRFLVCKL</sequence>
<evidence type="ECO:0000256" key="1">
    <source>
        <dbReference type="ARBA" id="ARBA00004304"/>
    </source>
</evidence>
<comment type="function">
    <text evidence="14 15">Mitochondrial membrane ATP synthase (F(1)F(0) ATP synthase or Complex V) produces ATP from ADP in the presence of a proton gradient across the membrane which is generated by electron transport complexes of the respiratory chain. F-type ATPases consist of two structural domains, F(1) - containing the extramembraneous catalytic core and F(0) - containing the membrane proton channel, linked together by a central stalk and a peripheral stalk. During catalysis, ATP synthesis in the catalytic domain of F(1) is coupled via a rotary mechanism of the central stalk subunits to proton translocation. Part of the complex F(0) domain. Minor subunit located with subunit a in the membrane.</text>
</comment>
<dbReference type="GO" id="GO:0045259">
    <property type="term" value="C:proton-transporting ATP synthase complex"/>
    <property type="evidence" value="ECO:0007669"/>
    <property type="project" value="UniProtKB-KW"/>
</dbReference>
<evidence type="ECO:0000256" key="15">
    <source>
        <dbReference type="RuleBase" id="RU368038"/>
    </source>
</evidence>
<evidence type="ECO:0000256" key="2">
    <source>
        <dbReference type="ARBA" id="ARBA00008892"/>
    </source>
</evidence>
<comment type="subcellular location">
    <subcellularLocation>
        <location evidence="15">Mitochondrion inner membrane</location>
        <topology evidence="15">Single-pass membrane protein</topology>
    </subcellularLocation>
    <subcellularLocation>
        <location evidence="1">Mitochondrion membrane</location>
        <topology evidence="1">Single-pass membrane protein</topology>
    </subcellularLocation>
</comment>
<geneLocation type="mitochondrion" evidence="16"/>
<evidence type="ECO:0000256" key="13">
    <source>
        <dbReference type="ARBA" id="ARBA00023310"/>
    </source>
</evidence>
<evidence type="ECO:0000256" key="12">
    <source>
        <dbReference type="ARBA" id="ARBA00023136"/>
    </source>
</evidence>
<dbReference type="AlphaFoldDB" id="A0A1X9Q0T7"/>
<name>A0A1X9Q0T7_9LECA</name>
<evidence type="ECO:0000313" key="16">
    <source>
        <dbReference type="EMBL" id="ARQ15980.1"/>
    </source>
</evidence>
<feature type="transmembrane region" description="Helical" evidence="15">
    <location>
        <begin position="6"/>
        <end position="27"/>
    </location>
</feature>
<protein>
    <recommendedName>
        <fullName evidence="4 15">ATP synthase protein 8</fullName>
    </recommendedName>
</protein>
<dbReference type="GeneID" id="32891584"/>
<keyword evidence="9 15" id="KW-1133">Transmembrane helix</keyword>
<dbReference type="Pfam" id="PF05933">
    <property type="entry name" value="Fun_ATP-synt_8"/>
    <property type="match status" value="1"/>
</dbReference>
<evidence type="ECO:0000256" key="14">
    <source>
        <dbReference type="ARBA" id="ARBA00024864"/>
    </source>
</evidence>
<dbReference type="GO" id="GO:0005743">
    <property type="term" value="C:mitochondrial inner membrane"/>
    <property type="evidence" value="ECO:0007669"/>
    <property type="project" value="UniProtKB-SubCell"/>
</dbReference>
<evidence type="ECO:0000256" key="7">
    <source>
        <dbReference type="ARBA" id="ARBA00022692"/>
    </source>
</evidence>
<keyword evidence="5 15" id="KW-0813">Transport</keyword>
<dbReference type="PANTHER" id="PTHR36101">
    <property type="entry name" value="ATP SYNTHASE PROTEIN 8"/>
    <property type="match status" value="1"/>
</dbReference>
<keyword evidence="10 15" id="KW-0406">Ion transport</keyword>
<keyword evidence="8 15" id="KW-0375">Hydrogen ion transport</keyword>